<sequence>MAKLFLAGSPDAESLVWDESVLAMAFGSPVRRFLGIDHHDSTEIGLTAASYPLAKWRCVPLGQRPHTAVPAKPTPPEDIEFASFHHDGDEAHLNFLEYSLAVLQNLDSSQIGPPQGTALEESTYMTIGSFGTSLSTDSNLQTSSGSLASYSSENPQQQIVNFSGQVTDLQNIPNARLLKSIHPQTMTVNILASVISVQPTRTVKLRKRTGEMEIVELLLGDETKAGFTTTFWLTSVESQAGRPPASNARQNGLRDLLDNLRSGDALLLTNIALAEFNSNVFGQSLSRHTTKNNTTVTVLSAGVVGLSAPVTTKLKRVKEWAGNFVGQGTKRAASPRDGGDGDGGRGKKGRHDTVLPPDTQYD</sequence>
<gene>
    <name evidence="2" type="ORF">RCC_10020</name>
</gene>
<dbReference type="AlphaFoldDB" id="A0A2D3VL76"/>
<protein>
    <submittedName>
        <fullName evidence="2">Uncharacterized protein</fullName>
    </submittedName>
</protein>
<keyword evidence="3" id="KW-1185">Reference proteome</keyword>
<dbReference type="InterPro" id="IPR012340">
    <property type="entry name" value="NA-bd_OB-fold"/>
</dbReference>
<evidence type="ECO:0000256" key="1">
    <source>
        <dbReference type="SAM" id="MobiDB-lite"/>
    </source>
</evidence>
<dbReference type="Gene3D" id="2.40.50.140">
    <property type="entry name" value="Nucleic acid-binding proteins"/>
    <property type="match status" value="1"/>
</dbReference>
<feature type="region of interest" description="Disordered" evidence="1">
    <location>
        <begin position="325"/>
        <end position="362"/>
    </location>
</feature>
<dbReference type="GeneID" id="35605073"/>
<accession>A0A2D3VL76</accession>
<dbReference type="Proteomes" id="UP000225277">
    <property type="component" value="Unassembled WGS sequence"/>
</dbReference>
<proteinExistence type="predicted"/>
<dbReference type="SUPFAM" id="SSF50249">
    <property type="entry name" value="Nucleic acid-binding proteins"/>
    <property type="match status" value="1"/>
</dbReference>
<organism evidence="2 3">
    <name type="scientific">Ramularia collo-cygni</name>
    <dbReference type="NCBI Taxonomy" id="112498"/>
    <lineage>
        <taxon>Eukaryota</taxon>
        <taxon>Fungi</taxon>
        <taxon>Dikarya</taxon>
        <taxon>Ascomycota</taxon>
        <taxon>Pezizomycotina</taxon>
        <taxon>Dothideomycetes</taxon>
        <taxon>Dothideomycetidae</taxon>
        <taxon>Mycosphaerellales</taxon>
        <taxon>Mycosphaerellaceae</taxon>
        <taxon>Ramularia</taxon>
    </lineage>
</organism>
<dbReference type="OrthoDB" id="5378679at2759"/>
<evidence type="ECO:0000313" key="2">
    <source>
        <dbReference type="EMBL" id="CZT24299.1"/>
    </source>
</evidence>
<evidence type="ECO:0000313" key="3">
    <source>
        <dbReference type="Proteomes" id="UP000225277"/>
    </source>
</evidence>
<name>A0A2D3VL76_9PEZI</name>
<reference evidence="2 3" key="1">
    <citation type="submission" date="2016-03" db="EMBL/GenBank/DDBJ databases">
        <authorList>
            <person name="Ploux O."/>
        </authorList>
    </citation>
    <scope>NUCLEOTIDE SEQUENCE [LARGE SCALE GENOMIC DNA]</scope>
    <source>
        <strain evidence="2 3">URUG2</strain>
    </source>
</reference>
<dbReference type="RefSeq" id="XP_023631023.1">
    <property type="nucleotide sequence ID" value="XM_023775255.1"/>
</dbReference>
<dbReference type="EMBL" id="FJUY01000020">
    <property type="protein sequence ID" value="CZT24299.1"/>
    <property type="molecule type" value="Genomic_DNA"/>
</dbReference>